<sequence length="609" mass="63519">MPEETRRSRKPKRPLLRSFRFWVPVGILVLIVAVGVTGALMAKAIADRAFAARDSLQTAIPLASTAKEQVLASDTAAAQATVAQLRTLTGEAKEQADGGLWRFGEAVPVVGANLTAVREIAETIDTLVVEALEPAAGLSLSSLAPVDGRIDVAQLDVASDILDQAAIALSEARATVDGIDRSALIDQVSSGVAQLDDALAEIEPVVEPAQKTLAILPGILGAEGARNYLVLVQNNAESRGTGGNPASLVMITADNGAISITQQASSTDFNNGRPNPIVELDPAVLALYGDKVGRYMQDVTTTPDFPDSARIMGAFWAEEFGTPIDGTLSIDPVALSYIMNATGPVTLPTGEVLDASNVVSTLLSDVYYRFNSGVGVIDNPRQDAFFAVAAAAVFDSITSVSNPRALVDQVARAAEEGRILYVPTSPAEAEIISGSRMTGALPGDNSQMTMVGSYVNDITEGKLDYYMDTAVTVSSDVCNVAAGAAPTFTVNSSLTSTLQPDEVADLPRYVSTARFFPKGVISTDLVLYGPVGSTFASATVDGNAVEATPVEHLGRPAVKVNVVNDPASSHTVSATFTGVADAEYGPLEAWYTPMVRETPVTIDAPGCAG</sequence>
<organism evidence="2 3">
    <name type="scientific">Microbacterium oleivorans</name>
    <dbReference type="NCBI Taxonomy" id="273677"/>
    <lineage>
        <taxon>Bacteria</taxon>
        <taxon>Bacillati</taxon>
        <taxon>Actinomycetota</taxon>
        <taxon>Actinomycetes</taxon>
        <taxon>Micrococcales</taxon>
        <taxon>Microbacteriaceae</taxon>
        <taxon>Microbacterium</taxon>
    </lineage>
</organism>
<dbReference type="EMBL" id="CP058316">
    <property type="protein sequence ID" value="QLD12271.1"/>
    <property type="molecule type" value="Genomic_DNA"/>
</dbReference>
<gene>
    <name evidence="2" type="ORF">HW566_11095</name>
</gene>
<accession>A0A7D5EWY4</accession>
<dbReference type="Proteomes" id="UP000509638">
    <property type="component" value="Chromosome"/>
</dbReference>
<name>A0A7D5EWY4_9MICO</name>
<reference evidence="2 3" key="1">
    <citation type="submission" date="2020-06" db="EMBL/GenBank/DDBJ databases">
        <authorList>
            <person name="Jo H."/>
        </authorList>
    </citation>
    <scope>NUCLEOTIDE SEQUENCE [LARGE SCALE GENOMIC DNA]</scope>
    <source>
        <strain evidence="2 3">I46</strain>
    </source>
</reference>
<evidence type="ECO:0000313" key="3">
    <source>
        <dbReference type="Proteomes" id="UP000509638"/>
    </source>
</evidence>
<dbReference type="RefSeq" id="WP_178012882.1">
    <property type="nucleotide sequence ID" value="NZ_CP058316.1"/>
</dbReference>
<keyword evidence="1" id="KW-1133">Transmembrane helix</keyword>
<keyword evidence="1" id="KW-0472">Membrane</keyword>
<keyword evidence="1" id="KW-0812">Transmembrane</keyword>
<dbReference type="Pfam" id="PF13196">
    <property type="entry name" value="DUF4012"/>
    <property type="match status" value="1"/>
</dbReference>
<proteinExistence type="predicted"/>
<feature type="transmembrane region" description="Helical" evidence="1">
    <location>
        <begin position="21"/>
        <end position="42"/>
    </location>
</feature>
<evidence type="ECO:0000256" key="1">
    <source>
        <dbReference type="SAM" id="Phobius"/>
    </source>
</evidence>
<dbReference type="InterPro" id="IPR025101">
    <property type="entry name" value="DUF4012"/>
</dbReference>
<protein>
    <submittedName>
        <fullName evidence="2">DUF4012 domain-containing protein</fullName>
    </submittedName>
</protein>
<dbReference type="AlphaFoldDB" id="A0A7D5EWY4"/>
<evidence type="ECO:0000313" key="2">
    <source>
        <dbReference type="EMBL" id="QLD12271.1"/>
    </source>
</evidence>